<feature type="transmembrane region" description="Helical" evidence="9">
    <location>
        <begin position="380"/>
        <end position="401"/>
    </location>
</feature>
<dbReference type="InterPro" id="IPR035681">
    <property type="entry name" value="ComA-like_MBL"/>
</dbReference>
<dbReference type="Gene3D" id="3.60.15.10">
    <property type="entry name" value="Ribonuclease Z/Hydroxyacylglutathione hydrolase-like"/>
    <property type="match status" value="1"/>
</dbReference>
<evidence type="ECO:0000256" key="6">
    <source>
        <dbReference type="ARBA" id="ARBA00034221"/>
    </source>
</evidence>
<feature type="transmembrane region" description="Helical" evidence="9">
    <location>
        <begin position="565"/>
        <end position="582"/>
    </location>
</feature>
<evidence type="ECO:0000256" key="3">
    <source>
        <dbReference type="ARBA" id="ARBA00022692"/>
    </source>
</evidence>
<evidence type="ECO:0000256" key="7">
    <source>
        <dbReference type="ARBA" id="ARBA00034301"/>
    </source>
</evidence>
<reference evidence="12" key="1">
    <citation type="journal article" date="2019" name="Int. J. Syst. Evol. Microbiol.">
        <title>The Global Catalogue of Microorganisms (GCM) 10K type strain sequencing project: providing services to taxonomists for standard genome sequencing and annotation.</title>
        <authorList>
            <consortium name="The Broad Institute Genomics Platform"/>
            <consortium name="The Broad Institute Genome Sequencing Center for Infectious Disease"/>
            <person name="Wu L."/>
            <person name="Ma J."/>
        </authorList>
    </citation>
    <scope>NUCLEOTIDE SEQUENCE [LARGE SCALE GENOMIC DNA]</scope>
    <source>
        <strain evidence="12">JCM 18657</strain>
    </source>
</reference>
<proteinExistence type="predicted"/>
<dbReference type="CDD" id="cd07731">
    <property type="entry name" value="ComA-like_MBL-fold"/>
    <property type="match status" value="1"/>
</dbReference>
<dbReference type="InterPro" id="IPR004797">
    <property type="entry name" value="Competence_ComEC/Rec2"/>
</dbReference>
<evidence type="ECO:0000313" key="12">
    <source>
        <dbReference type="Proteomes" id="UP001596528"/>
    </source>
</evidence>
<dbReference type="NCBIfam" id="TIGR00360">
    <property type="entry name" value="ComEC_N-term"/>
    <property type="match status" value="1"/>
</dbReference>
<evidence type="ECO:0000256" key="9">
    <source>
        <dbReference type="SAM" id="Phobius"/>
    </source>
</evidence>
<evidence type="ECO:0000256" key="5">
    <source>
        <dbReference type="ARBA" id="ARBA00023136"/>
    </source>
</evidence>
<dbReference type="InterPro" id="IPR052159">
    <property type="entry name" value="Competence_DNA_uptake"/>
</dbReference>
<feature type="transmembrane region" description="Helical" evidence="9">
    <location>
        <begin position="279"/>
        <end position="301"/>
    </location>
</feature>
<dbReference type="SMART" id="SM00849">
    <property type="entry name" value="Lactamase_B"/>
    <property type="match status" value="1"/>
</dbReference>
<keyword evidence="12" id="KW-1185">Reference proteome</keyword>
<feature type="transmembrane region" description="Helical" evidence="9">
    <location>
        <begin position="37"/>
        <end position="55"/>
    </location>
</feature>
<dbReference type="NCBIfam" id="TIGR00361">
    <property type="entry name" value="ComEC_Rec2"/>
    <property type="match status" value="1"/>
</dbReference>
<dbReference type="EMBL" id="JBHTGQ010000002">
    <property type="protein sequence ID" value="MFC7748555.1"/>
    <property type="molecule type" value="Genomic_DNA"/>
</dbReference>
<name>A0ABW2V0R8_9BACL</name>
<comment type="catalytic activity">
    <reaction evidence="8">
        <text>3',5'-cyclic UMP + H2O = UMP + H(+)</text>
        <dbReference type="Rhea" id="RHEA:70575"/>
        <dbReference type="ChEBI" id="CHEBI:15377"/>
        <dbReference type="ChEBI" id="CHEBI:15378"/>
        <dbReference type="ChEBI" id="CHEBI:57865"/>
        <dbReference type="ChEBI" id="CHEBI:184387"/>
    </reaction>
    <physiologicalReaction direction="left-to-right" evidence="8">
        <dbReference type="Rhea" id="RHEA:70576"/>
    </physiologicalReaction>
</comment>
<evidence type="ECO:0000256" key="8">
    <source>
        <dbReference type="ARBA" id="ARBA00048505"/>
    </source>
</evidence>
<keyword evidence="5 9" id="KW-0472">Membrane</keyword>
<keyword evidence="4 9" id="KW-1133">Transmembrane helix</keyword>
<evidence type="ECO:0000259" key="10">
    <source>
        <dbReference type="SMART" id="SM00849"/>
    </source>
</evidence>
<dbReference type="InterPro" id="IPR004477">
    <property type="entry name" value="ComEC_N"/>
</dbReference>
<feature type="domain" description="Metallo-beta-lactamase" evidence="10">
    <location>
        <begin position="598"/>
        <end position="801"/>
    </location>
</feature>
<comment type="caution">
    <text evidence="11">The sequence shown here is derived from an EMBL/GenBank/DDBJ whole genome shotgun (WGS) entry which is preliminary data.</text>
</comment>
<evidence type="ECO:0000256" key="4">
    <source>
        <dbReference type="ARBA" id="ARBA00022989"/>
    </source>
</evidence>
<comment type="function">
    <text evidence="7">Counteracts the endogenous Pycsar antiviral defense system. Phosphodiesterase that enables metal-dependent hydrolysis of host cyclic nucleotide Pycsar defense signals such as cCMP and cUMP.</text>
</comment>
<dbReference type="RefSeq" id="WP_138787616.1">
    <property type="nucleotide sequence ID" value="NZ_JBHTGQ010000002.1"/>
</dbReference>
<evidence type="ECO:0000256" key="2">
    <source>
        <dbReference type="ARBA" id="ARBA00022475"/>
    </source>
</evidence>
<dbReference type="InterPro" id="IPR036866">
    <property type="entry name" value="RibonucZ/Hydroxyglut_hydro"/>
</dbReference>
<feature type="transmembrane region" description="Helical" evidence="9">
    <location>
        <begin position="321"/>
        <end position="343"/>
    </location>
</feature>
<keyword evidence="2" id="KW-1003">Cell membrane</keyword>
<dbReference type="PANTHER" id="PTHR30619:SF1">
    <property type="entry name" value="RECOMBINATION PROTEIN 2"/>
    <property type="match status" value="1"/>
</dbReference>
<dbReference type="Pfam" id="PF03772">
    <property type="entry name" value="Competence"/>
    <property type="match status" value="1"/>
</dbReference>
<feature type="transmembrane region" description="Helical" evidence="9">
    <location>
        <begin position="12"/>
        <end position="31"/>
    </location>
</feature>
<feature type="transmembrane region" description="Helical" evidence="9">
    <location>
        <begin position="438"/>
        <end position="457"/>
    </location>
</feature>
<feature type="transmembrane region" description="Helical" evidence="9">
    <location>
        <begin position="463"/>
        <end position="489"/>
    </location>
</feature>
<comment type="subcellular location">
    <subcellularLocation>
        <location evidence="1">Cell membrane</location>
        <topology evidence="1">Multi-pass membrane protein</topology>
    </subcellularLocation>
</comment>
<dbReference type="Pfam" id="PF13567">
    <property type="entry name" value="DUF4131"/>
    <property type="match status" value="1"/>
</dbReference>
<feature type="transmembrane region" description="Helical" evidence="9">
    <location>
        <begin position="510"/>
        <end position="528"/>
    </location>
</feature>
<organism evidence="11 12">
    <name type="scientific">Paenibacillus thermoaerophilus</name>
    <dbReference type="NCBI Taxonomy" id="1215385"/>
    <lineage>
        <taxon>Bacteria</taxon>
        <taxon>Bacillati</taxon>
        <taxon>Bacillota</taxon>
        <taxon>Bacilli</taxon>
        <taxon>Bacillales</taxon>
        <taxon>Paenibacillaceae</taxon>
        <taxon>Paenibacillus</taxon>
    </lineage>
</organism>
<evidence type="ECO:0000313" key="11">
    <source>
        <dbReference type="EMBL" id="MFC7748555.1"/>
    </source>
</evidence>
<gene>
    <name evidence="11" type="ORF">ACFQWB_01170</name>
</gene>
<dbReference type="InterPro" id="IPR001279">
    <property type="entry name" value="Metallo-B-lactamas"/>
</dbReference>
<feature type="transmembrane region" description="Helical" evidence="9">
    <location>
        <begin position="355"/>
        <end position="374"/>
    </location>
</feature>
<comment type="catalytic activity">
    <reaction evidence="6">
        <text>3',5'-cyclic CMP + H2O = CMP + H(+)</text>
        <dbReference type="Rhea" id="RHEA:72675"/>
        <dbReference type="ChEBI" id="CHEBI:15377"/>
        <dbReference type="ChEBI" id="CHEBI:15378"/>
        <dbReference type="ChEBI" id="CHEBI:58003"/>
        <dbReference type="ChEBI" id="CHEBI:60377"/>
    </reaction>
    <physiologicalReaction direction="left-to-right" evidence="6">
        <dbReference type="Rhea" id="RHEA:72676"/>
    </physiologicalReaction>
</comment>
<evidence type="ECO:0000256" key="1">
    <source>
        <dbReference type="ARBA" id="ARBA00004651"/>
    </source>
</evidence>
<sequence length="886" mass="94350">MVERMTEAIRSRPLPAGAAAWTAGTAIGLGWQTGGRHAAAAGAALVLLLAVWARVRSFKAAPIALWAALASVSGVYAHALDERNVSALPAAFGADDAEALNGMTVRAIGTIDSPVEVDGDLAAFRMKTERMAVTAEGGGEAASGARGELLQVRIRLRAQSEQAAALRWGRGDRLELAGALKLPNTARNEGGFDYRSYLRQQGIHWQLAVDGTESVRAGPAKALGLYAPLQAVDDVRQLFSAKLDALFGEDQGGYMKGLIVGIRDDIDPERYSQFAKLGLTHILAISGMHVAVFLFAVLAALRMFGLTRETQLTAAMIAVPGYVAFSGAAPSVVRAGLMAMIGLQLAKRRKLKDGLHVLAAALWLMLLWNPYSLLDVGFQLSFLVTAGLIGFVPRVLAITGWSGGEERAERPAAEPGPLAAGGAARVLCGKAAAAAKQALAVTVVAQLVSFPVTVYYFNQFSLWSFAANLVLVPYISLIVLPAGTLSMLAGFAWEPAGRALASLVRMLNDASFSVIGFAARIEAGTLIWATPPGWWVAAYYAALTLIVSGLLRFRREPGAGAGRAIRPAALLAVLLAVAYWPPERLGREATVHFLDVGQGDAILIRTPDDRNLLIDGGGTLSFLKPGEEWKRRDDPFEVGRKLLVPLLKKRGVRHLDLVVATHFDQDHVGGLQAVLEEIPSDRLLVNGTWKDAPSVRKLLETALGRGVKLLAAEPGATWQPDRDTRLTVLAPPGASGRPEPRLIDADHQNRFSVVLLAEIHGVKLLLTGDMTEDEERAWLETAEAAGGLAGRSPVDIAKIAHHGSKTSTSAEWLAAWKPRNAVISAGVNNVYGHPHPAVTARIVTSGARLWRTDESGEITVRIGPDGYSVAGFLDGGRTRSVRTKTS</sequence>
<accession>A0ABW2V0R8</accession>
<feature type="transmembrane region" description="Helical" evidence="9">
    <location>
        <begin position="534"/>
        <end position="553"/>
    </location>
</feature>
<keyword evidence="3 9" id="KW-0812">Transmembrane</keyword>
<dbReference type="Proteomes" id="UP001596528">
    <property type="component" value="Unassembled WGS sequence"/>
</dbReference>
<dbReference type="Pfam" id="PF00753">
    <property type="entry name" value="Lactamase_B"/>
    <property type="match status" value="1"/>
</dbReference>
<dbReference type="InterPro" id="IPR025405">
    <property type="entry name" value="DUF4131"/>
</dbReference>
<dbReference type="PANTHER" id="PTHR30619">
    <property type="entry name" value="DNA INTERNALIZATION/COMPETENCE PROTEIN COMEC/REC2"/>
    <property type="match status" value="1"/>
</dbReference>
<dbReference type="SUPFAM" id="SSF56281">
    <property type="entry name" value="Metallo-hydrolase/oxidoreductase"/>
    <property type="match status" value="1"/>
</dbReference>
<protein>
    <submittedName>
        <fullName evidence="11">DNA internalization-related competence protein ComEC/Rec2</fullName>
    </submittedName>
</protein>